<comment type="catalytic activity">
    <reaction evidence="3">
        <text>GTP + H2O = GDP + phosphate + H(+)</text>
        <dbReference type="Rhea" id="RHEA:19669"/>
        <dbReference type="ChEBI" id="CHEBI:15377"/>
        <dbReference type="ChEBI" id="CHEBI:15378"/>
        <dbReference type="ChEBI" id="CHEBI:37565"/>
        <dbReference type="ChEBI" id="CHEBI:43474"/>
        <dbReference type="ChEBI" id="CHEBI:58189"/>
    </reaction>
</comment>
<dbReference type="InterPro" id="IPR006298">
    <property type="entry name" value="BipA"/>
</dbReference>
<dbReference type="PROSITE" id="PS00301">
    <property type="entry name" value="G_TR_1"/>
    <property type="match status" value="1"/>
</dbReference>
<comment type="function">
    <text evidence="3">A 50S ribosomal subunit assembly protein with GTPase activity, required for 50S subunit assembly at low temperatures, may also play a role in translation. Binds GTP and analogs. Binds the 70S ribosome between the 30S and 50S subunits, in a similar position as ribosome-bound EF-G; it contacts a number of ribosomal proteins, both rRNAs and the A-site tRNA.</text>
</comment>
<dbReference type="RefSeq" id="WP_043918356.1">
    <property type="nucleotide sequence ID" value="NZ_FZPF01000001.1"/>
</dbReference>
<keyword evidence="3" id="KW-0820">tRNA-binding</keyword>
<dbReference type="InterPro" id="IPR042116">
    <property type="entry name" value="TypA/BipA_C"/>
</dbReference>
<dbReference type="GO" id="GO:0005829">
    <property type="term" value="C:cytosol"/>
    <property type="evidence" value="ECO:0007669"/>
    <property type="project" value="TreeGrafter"/>
</dbReference>
<keyword evidence="3" id="KW-0690">Ribosome biogenesis</keyword>
<feature type="binding site" evidence="3">
    <location>
        <begin position="126"/>
        <end position="129"/>
    </location>
    <ligand>
        <name>GTP</name>
        <dbReference type="ChEBI" id="CHEBI:37565"/>
    </ligand>
</feature>
<dbReference type="PRINTS" id="PR00315">
    <property type="entry name" value="ELONGATNFCT"/>
</dbReference>
<keyword evidence="1 3" id="KW-0547">Nucleotide-binding</keyword>
<dbReference type="GO" id="GO:0097216">
    <property type="term" value="F:guanosine tetraphosphate binding"/>
    <property type="evidence" value="ECO:0007669"/>
    <property type="project" value="UniProtKB-ARBA"/>
</dbReference>
<dbReference type="InterPro" id="IPR035651">
    <property type="entry name" value="BipA_V"/>
</dbReference>
<dbReference type="CDD" id="cd03710">
    <property type="entry name" value="BipA_TypA_C"/>
    <property type="match status" value="1"/>
</dbReference>
<keyword evidence="3" id="KW-0378">Hydrolase</keyword>
<dbReference type="FunFam" id="2.40.50.250:FF:000001">
    <property type="entry name" value="GTP-binding protein TypA"/>
    <property type="match status" value="1"/>
</dbReference>
<keyword evidence="3" id="KW-0694">RNA-binding</keyword>
<feature type="domain" description="Tr-type G" evidence="4">
    <location>
        <begin position="1"/>
        <end position="196"/>
    </location>
</feature>
<dbReference type="Gene3D" id="3.30.70.870">
    <property type="entry name" value="Elongation Factor G (Translational Gtpase), domain 3"/>
    <property type="match status" value="1"/>
</dbReference>
<dbReference type="AlphaFoldDB" id="A0A0D1EGH3"/>
<comment type="similarity">
    <text evidence="3">Belongs to the TRAFAC class translation factor GTPase superfamily. Classic translation factor GTPase family. BipA subfamily.</text>
</comment>
<keyword evidence="3" id="KW-0699">rRNA-binding</keyword>
<dbReference type="Gene3D" id="3.30.70.240">
    <property type="match status" value="1"/>
</dbReference>
<dbReference type="GO" id="GO:1990904">
    <property type="term" value="C:ribonucleoprotein complex"/>
    <property type="evidence" value="ECO:0007669"/>
    <property type="project" value="TreeGrafter"/>
</dbReference>
<dbReference type="InterPro" id="IPR035647">
    <property type="entry name" value="EFG_III/V"/>
</dbReference>
<dbReference type="InterPro" id="IPR005225">
    <property type="entry name" value="Small_GTP-bd"/>
</dbReference>
<dbReference type="CDD" id="cd03691">
    <property type="entry name" value="BipA_TypA_II"/>
    <property type="match status" value="1"/>
</dbReference>
<evidence type="ECO:0000259" key="4">
    <source>
        <dbReference type="PROSITE" id="PS51722"/>
    </source>
</evidence>
<dbReference type="Pfam" id="PF03144">
    <property type="entry name" value="GTP_EFTU_D2"/>
    <property type="match status" value="1"/>
</dbReference>
<dbReference type="Pfam" id="PF00009">
    <property type="entry name" value="GTP_EFTU"/>
    <property type="match status" value="1"/>
</dbReference>
<dbReference type="SUPFAM" id="SSF54980">
    <property type="entry name" value="EF-G C-terminal domain-like"/>
    <property type="match status" value="2"/>
</dbReference>
<evidence type="ECO:0000256" key="2">
    <source>
        <dbReference type="ARBA" id="ARBA00023134"/>
    </source>
</evidence>
<dbReference type="EMBL" id="JYFE01000027">
    <property type="protein sequence ID" value="KIT16739.1"/>
    <property type="molecule type" value="Genomic_DNA"/>
</dbReference>
<dbReference type="NCBIfam" id="TIGR01394">
    <property type="entry name" value="TypA_BipA"/>
    <property type="match status" value="1"/>
</dbReference>
<evidence type="ECO:0000256" key="1">
    <source>
        <dbReference type="ARBA" id="ARBA00022741"/>
    </source>
</evidence>
<sequence>MDLRNIAIIAHVDHGKTTLVDELLKQSGTYRENQATTERAMDSNDLERERGITILAKATSVEWKGTRINIVDTPGHADFGGEVERILSMVDGVVLLVDAAEGPMPQTKFVTSKALALGLRPIVVLNKVDKPDAEPDRALDECFDLFANLGASDEQLDFPSLYASGRSGWADADLDGPRKDLSALFDLVVQHVPAPAQVARRNEPFRMLATTLGADPFIGRILTGRIESGTVKAGQTVKALNRDGTLVEQFRVKDVLAFRGLTQQSIPVGEAGDIVSLAGMAKATVADTVCDPAVEEAIPAQPIDPPTITVTFGINDSPLAGRDGKKVQSRVIRDRLMKEAETNVAIKVSDTPGGEAFEVAGRGELQMGVLIENMRREGFELSISRPQVLFRDEGGQRLEPVEEVTIDVDDDYSGTVIEKITGTRKGDLVEMKPAGAGKTRIIAHVPSRGLIGYHGEFLTDTRGTGVLNRVFHDWAPYKGPIPGRRQGVLISMEDGEAVAYAIWNLEDRGRFFISPQEKVYQGMILGEHSRDNDLEVNPLKGKKLTNVRASGNDEAVRLTPPIKMSLEEAIAYIDDDELVEVTPNAIRLRKRFLDPHERKRAARAAS</sequence>
<name>A0A0D1EGH3_9RHOB</name>
<dbReference type="PANTHER" id="PTHR42908:SF8">
    <property type="entry name" value="TR-TYPE G DOMAIN-CONTAINING PROTEIN"/>
    <property type="match status" value="1"/>
</dbReference>
<dbReference type="InterPro" id="IPR000795">
    <property type="entry name" value="T_Tr_GTP-bd_dom"/>
</dbReference>
<dbReference type="GO" id="GO:0003924">
    <property type="term" value="F:GTPase activity"/>
    <property type="evidence" value="ECO:0007669"/>
    <property type="project" value="UniProtKB-UniRule"/>
</dbReference>
<evidence type="ECO:0000313" key="6">
    <source>
        <dbReference type="Proteomes" id="UP000032232"/>
    </source>
</evidence>
<dbReference type="Proteomes" id="UP000032232">
    <property type="component" value="Unassembled WGS sequence"/>
</dbReference>
<dbReference type="InterPro" id="IPR004161">
    <property type="entry name" value="EFTu-like_2"/>
</dbReference>
<dbReference type="OrthoDB" id="9802948at2"/>
<dbReference type="FunFam" id="3.30.70.240:FF:000002">
    <property type="entry name" value="GTP-binding protein TypA"/>
    <property type="match status" value="1"/>
</dbReference>
<dbReference type="CDD" id="cd16263">
    <property type="entry name" value="BipA_III"/>
    <property type="match status" value="1"/>
</dbReference>
<dbReference type="InterPro" id="IPR000640">
    <property type="entry name" value="EFG_V-like"/>
</dbReference>
<dbReference type="PATRIC" id="fig|935700.4.peg.1581"/>
<organism evidence="5 6">
    <name type="scientific">Jannaschia aquimarina</name>
    <dbReference type="NCBI Taxonomy" id="935700"/>
    <lineage>
        <taxon>Bacteria</taxon>
        <taxon>Pseudomonadati</taxon>
        <taxon>Pseudomonadota</taxon>
        <taxon>Alphaproteobacteria</taxon>
        <taxon>Rhodobacterales</taxon>
        <taxon>Roseobacteraceae</taxon>
        <taxon>Jannaschia</taxon>
    </lineage>
</organism>
<dbReference type="CDD" id="cd01891">
    <property type="entry name" value="TypA_BipA"/>
    <property type="match status" value="1"/>
</dbReference>
<dbReference type="FunFam" id="3.40.50.300:FF:000055">
    <property type="entry name" value="GTP-binding protein TypA"/>
    <property type="match status" value="1"/>
</dbReference>
<dbReference type="PROSITE" id="PS51722">
    <property type="entry name" value="G_TR_2"/>
    <property type="match status" value="1"/>
</dbReference>
<dbReference type="GO" id="GO:0043022">
    <property type="term" value="F:ribosome binding"/>
    <property type="evidence" value="ECO:0007669"/>
    <property type="project" value="UniProtKB-UniRule"/>
</dbReference>
<evidence type="ECO:0000313" key="5">
    <source>
        <dbReference type="EMBL" id="KIT16739.1"/>
    </source>
</evidence>
<dbReference type="InterPro" id="IPR031157">
    <property type="entry name" value="G_TR_CS"/>
</dbReference>
<dbReference type="InterPro" id="IPR009000">
    <property type="entry name" value="Transl_B-barrel_sf"/>
</dbReference>
<dbReference type="GO" id="GO:0005525">
    <property type="term" value="F:GTP binding"/>
    <property type="evidence" value="ECO:0007669"/>
    <property type="project" value="UniProtKB-UniRule"/>
</dbReference>
<dbReference type="STRING" id="935700.jaqu_15270"/>
<dbReference type="FunFam" id="3.30.70.870:FF:000003">
    <property type="entry name" value="GTP-binding protein TypA"/>
    <property type="match status" value="1"/>
</dbReference>
<dbReference type="EC" id="3.6.5.-" evidence="3"/>
<keyword evidence="2 3" id="KW-0342">GTP-binding</keyword>
<dbReference type="Pfam" id="PF00679">
    <property type="entry name" value="EFG_C"/>
    <property type="match status" value="1"/>
</dbReference>
<dbReference type="SUPFAM" id="SSF50447">
    <property type="entry name" value="Translation proteins"/>
    <property type="match status" value="1"/>
</dbReference>
<dbReference type="SUPFAM" id="SSF52540">
    <property type="entry name" value="P-loop containing nucleoside triphosphate hydrolases"/>
    <property type="match status" value="1"/>
</dbReference>
<keyword evidence="6" id="KW-1185">Reference proteome</keyword>
<protein>
    <recommendedName>
        <fullName evidence="3">Large ribosomal subunit assembly factor BipA</fullName>
        <ecNumber evidence="3">3.6.5.-</ecNumber>
    </recommendedName>
    <alternativeName>
        <fullName evidence="3">GTP-binding protein BipA</fullName>
    </alternativeName>
</protein>
<proteinExistence type="inferred from homology"/>
<dbReference type="GO" id="GO:0000027">
    <property type="term" value="P:ribosomal large subunit assembly"/>
    <property type="evidence" value="ECO:0007669"/>
    <property type="project" value="UniProtKB-UniRule"/>
</dbReference>
<accession>A0A0D1EGH3</accession>
<dbReference type="SMART" id="SM00838">
    <property type="entry name" value="EFG_C"/>
    <property type="match status" value="1"/>
</dbReference>
<dbReference type="Gene3D" id="3.40.50.300">
    <property type="entry name" value="P-loop containing nucleotide triphosphate hydrolases"/>
    <property type="match status" value="1"/>
</dbReference>
<dbReference type="Gene3D" id="2.40.30.10">
    <property type="entry name" value="Translation factors"/>
    <property type="match status" value="1"/>
</dbReference>
<comment type="subunit">
    <text evidence="3">Monomer.</text>
</comment>
<gene>
    <name evidence="5" type="primary">typA</name>
    <name evidence="3" type="synonym">bipA</name>
    <name evidence="5" type="ORF">jaqu_15270</name>
</gene>
<feature type="binding site" evidence="3">
    <location>
        <begin position="13"/>
        <end position="18"/>
    </location>
    <ligand>
        <name>GTP</name>
        <dbReference type="ChEBI" id="CHEBI:37565"/>
    </ligand>
</feature>
<dbReference type="Gene3D" id="2.40.50.250">
    <property type="entry name" value="bipa protein"/>
    <property type="match status" value="1"/>
</dbReference>
<comment type="subcellular location">
    <subcellularLocation>
        <location evidence="3">Cytoplasm</location>
    </subcellularLocation>
    <text evidence="3">Binds to ribosomes.</text>
</comment>
<dbReference type="InterPro" id="IPR047042">
    <property type="entry name" value="BipA_II"/>
</dbReference>
<dbReference type="PANTHER" id="PTHR42908">
    <property type="entry name" value="TRANSLATION ELONGATION FACTOR-RELATED"/>
    <property type="match status" value="1"/>
</dbReference>
<dbReference type="InterPro" id="IPR027417">
    <property type="entry name" value="P-loop_NTPase"/>
</dbReference>
<dbReference type="HAMAP" id="MF_00849">
    <property type="entry name" value="BipA"/>
    <property type="match status" value="1"/>
</dbReference>
<keyword evidence="3" id="KW-0963">Cytoplasm</keyword>
<dbReference type="GO" id="GO:0000049">
    <property type="term" value="F:tRNA binding"/>
    <property type="evidence" value="ECO:0007669"/>
    <property type="project" value="UniProtKB-KW"/>
</dbReference>
<dbReference type="InterPro" id="IPR047043">
    <property type="entry name" value="BipA_III"/>
</dbReference>
<reference evidence="5 6" key="1">
    <citation type="submission" date="2015-02" db="EMBL/GenBank/DDBJ databases">
        <title>Genome Sequence of Jannaschia aquimarina DSM28248, a member of the Roseobacter clade.</title>
        <authorList>
            <person name="Voget S."/>
            <person name="Daniel R."/>
        </authorList>
    </citation>
    <scope>NUCLEOTIDE SEQUENCE [LARGE SCALE GENOMIC DNA]</scope>
    <source>
        <strain evidence="5 6">GSW-M26</strain>
    </source>
</reference>
<dbReference type="Pfam" id="PF21018">
    <property type="entry name" value="BipA_C"/>
    <property type="match status" value="1"/>
</dbReference>
<dbReference type="GO" id="GO:0019843">
    <property type="term" value="F:rRNA binding"/>
    <property type="evidence" value="ECO:0007669"/>
    <property type="project" value="UniProtKB-KW"/>
</dbReference>
<dbReference type="InterPro" id="IPR047041">
    <property type="entry name" value="BipA_GTP-bd_dom"/>
</dbReference>
<dbReference type="InterPro" id="IPR048876">
    <property type="entry name" value="BipA_C"/>
</dbReference>
<evidence type="ECO:0000256" key="3">
    <source>
        <dbReference type="HAMAP-Rule" id="MF_00849"/>
    </source>
</evidence>
<dbReference type="NCBIfam" id="TIGR00231">
    <property type="entry name" value="small_GTP"/>
    <property type="match status" value="1"/>
</dbReference>
<comment type="caution">
    <text evidence="5">The sequence shown here is derived from an EMBL/GenBank/DDBJ whole genome shotgun (WGS) entry which is preliminary data.</text>
</comment>